<dbReference type="InterPro" id="IPR011048">
    <property type="entry name" value="Haem_d1_sf"/>
</dbReference>
<dbReference type="PANTHER" id="PTHR30344:SF1">
    <property type="entry name" value="6-PHOSPHOGLUCONOLACTONASE"/>
    <property type="match status" value="1"/>
</dbReference>
<dbReference type="AlphaFoldDB" id="A0AAV0BQ60"/>
<dbReference type="InterPro" id="IPR019405">
    <property type="entry name" value="Lactonase_7-beta_prop"/>
</dbReference>
<dbReference type="GO" id="GO:0017057">
    <property type="term" value="F:6-phosphogluconolactonase activity"/>
    <property type="evidence" value="ECO:0007669"/>
    <property type="project" value="TreeGrafter"/>
</dbReference>
<organism evidence="3 4">
    <name type="scientific">Phakopsora pachyrhizi</name>
    <name type="common">Asian soybean rust disease fungus</name>
    <dbReference type="NCBI Taxonomy" id="170000"/>
    <lineage>
        <taxon>Eukaryota</taxon>
        <taxon>Fungi</taxon>
        <taxon>Dikarya</taxon>
        <taxon>Basidiomycota</taxon>
        <taxon>Pucciniomycotina</taxon>
        <taxon>Pucciniomycetes</taxon>
        <taxon>Pucciniales</taxon>
        <taxon>Phakopsoraceae</taxon>
        <taxon>Phakopsora</taxon>
    </lineage>
</organism>
<feature type="chain" id="PRO_5043392832" evidence="2">
    <location>
        <begin position="19"/>
        <end position="402"/>
    </location>
</feature>
<dbReference type="InterPro" id="IPR050282">
    <property type="entry name" value="Cycloisomerase_2"/>
</dbReference>
<dbReference type="InterPro" id="IPR015943">
    <property type="entry name" value="WD40/YVTN_repeat-like_dom_sf"/>
</dbReference>
<dbReference type="Gene3D" id="2.130.10.10">
    <property type="entry name" value="YVTN repeat-like/Quinoprotein amine dehydrogenase"/>
    <property type="match status" value="1"/>
</dbReference>
<dbReference type="SUPFAM" id="SSF51004">
    <property type="entry name" value="C-terminal (heme d1) domain of cytochrome cd1-nitrite reductase"/>
    <property type="match status" value="1"/>
</dbReference>
<name>A0AAV0BQ60_PHAPC</name>
<gene>
    <name evidence="3" type="ORF">PPACK8108_LOCUS23813</name>
</gene>
<evidence type="ECO:0000256" key="1">
    <source>
        <dbReference type="ARBA" id="ARBA00005564"/>
    </source>
</evidence>
<dbReference type="PANTHER" id="PTHR30344">
    <property type="entry name" value="6-PHOSPHOGLUCONOLACTONASE-RELATED"/>
    <property type="match status" value="1"/>
</dbReference>
<comment type="caution">
    <text evidence="3">The sequence shown here is derived from an EMBL/GenBank/DDBJ whole genome shotgun (WGS) entry which is preliminary data.</text>
</comment>
<dbReference type="EMBL" id="CALTRL010006013">
    <property type="protein sequence ID" value="CAH7688792.1"/>
    <property type="molecule type" value="Genomic_DNA"/>
</dbReference>
<protein>
    <submittedName>
        <fullName evidence="3">Lactonase, 7-bladed beta-propeller-domain-containing protein</fullName>
    </submittedName>
</protein>
<evidence type="ECO:0000256" key="2">
    <source>
        <dbReference type="SAM" id="SignalP"/>
    </source>
</evidence>
<feature type="signal peptide" evidence="2">
    <location>
        <begin position="1"/>
        <end position="18"/>
    </location>
</feature>
<dbReference type="Proteomes" id="UP001153365">
    <property type="component" value="Unassembled WGS sequence"/>
</dbReference>
<reference evidence="3" key="1">
    <citation type="submission" date="2022-06" db="EMBL/GenBank/DDBJ databases">
        <authorList>
            <consortium name="SYNGENTA / RWTH Aachen University"/>
        </authorList>
    </citation>
    <scope>NUCLEOTIDE SEQUENCE</scope>
</reference>
<keyword evidence="4" id="KW-1185">Reference proteome</keyword>
<feature type="non-terminal residue" evidence="3">
    <location>
        <position position="1"/>
    </location>
</feature>
<proteinExistence type="inferred from homology"/>
<dbReference type="Pfam" id="PF10282">
    <property type="entry name" value="Lactonase"/>
    <property type="match status" value="1"/>
</dbReference>
<evidence type="ECO:0000313" key="3">
    <source>
        <dbReference type="EMBL" id="CAH7688792.1"/>
    </source>
</evidence>
<accession>A0AAV0BQ60</accession>
<comment type="similarity">
    <text evidence="1">Belongs to the cycloisomerase 2 family.</text>
</comment>
<sequence>IQFTLILILLIIYTESNSLQRDDNKNISLILLAAGDGEIDTLRFDFRSNKFVNISKTAGADSAGKDPNFFAMSPDKRFLFVADGILDFGGRKNTGAIYSFKVLDDGRLRRLSSSTTAGGPVSIDVSADGKKLIVACYMGASATRHSVDENGLFTSERPLQTFTYHHSGPNSERQTQSYIHQAKYDPTGKLALFTDLGGDRVYIHSVVDSQGTLSQIAHEIVLPPGTGPRHLSIVEVQKNNYGIYLICELSNQVIYLKLSKSTGGKLDSKIIQTLSTLPKEFQSLKAFGAGEIEVSKDGRFVYGSNRQTDFKRPITDNSIVMFRRDPQTGLLDGSNVKFFPIEVGGKVPGHFSLSNDKNQGFMTVGCYGADTLLIYSRDADDGEIRLLGSTGFVRSPSVQLFL</sequence>
<keyword evidence="2" id="KW-0732">Signal</keyword>
<evidence type="ECO:0000313" key="4">
    <source>
        <dbReference type="Proteomes" id="UP001153365"/>
    </source>
</evidence>